<dbReference type="RefSeq" id="WP_192768995.1">
    <property type="nucleotide sequence ID" value="NZ_JADBEB010000001.1"/>
</dbReference>
<evidence type="ECO:0008006" key="4">
    <source>
        <dbReference type="Google" id="ProtNLM"/>
    </source>
</evidence>
<evidence type="ECO:0000313" key="3">
    <source>
        <dbReference type="Proteomes" id="UP000649753"/>
    </source>
</evidence>
<dbReference type="Proteomes" id="UP000649753">
    <property type="component" value="Unassembled WGS sequence"/>
</dbReference>
<evidence type="ECO:0000313" key="2">
    <source>
        <dbReference type="EMBL" id="MBE1489533.1"/>
    </source>
</evidence>
<reference evidence="2" key="1">
    <citation type="submission" date="2020-10" db="EMBL/GenBank/DDBJ databases">
        <title>Sequencing the genomes of 1000 actinobacteria strains.</title>
        <authorList>
            <person name="Klenk H.-P."/>
        </authorList>
    </citation>
    <scope>NUCLEOTIDE SEQUENCE</scope>
    <source>
        <strain evidence="2">DSM 46832</strain>
    </source>
</reference>
<feature type="signal peptide" evidence="1">
    <location>
        <begin position="1"/>
        <end position="38"/>
    </location>
</feature>
<proteinExistence type="predicted"/>
<dbReference type="InterPro" id="IPR006311">
    <property type="entry name" value="TAT_signal"/>
</dbReference>
<keyword evidence="3" id="KW-1185">Reference proteome</keyword>
<name>A0A927MD35_9ACTN</name>
<gene>
    <name evidence="2" type="ORF">H4W31_005171</name>
</gene>
<organism evidence="2 3">
    <name type="scientific">Plantactinospora soyae</name>
    <dbReference type="NCBI Taxonomy" id="1544732"/>
    <lineage>
        <taxon>Bacteria</taxon>
        <taxon>Bacillati</taxon>
        <taxon>Actinomycetota</taxon>
        <taxon>Actinomycetes</taxon>
        <taxon>Micromonosporales</taxon>
        <taxon>Micromonosporaceae</taxon>
        <taxon>Plantactinospora</taxon>
    </lineage>
</organism>
<feature type="chain" id="PRO_5037978358" description="Secreted protein" evidence="1">
    <location>
        <begin position="39"/>
        <end position="161"/>
    </location>
</feature>
<dbReference type="PROSITE" id="PS51318">
    <property type="entry name" value="TAT"/>
    <property type="match status" value="1"/>
</dbReference>
<sequence>MRQPSTSRSRQRRGAVRVAAAMLLAGALATTGAPPANAGQSTTSHAGRTADRCVSIRPETGFYAGGRIGSEELTTPNSSCTTISVSHVQDPANPTDRCQTFLLGFWPLVDGSLVYTEPVTACGRHRTVLARNVPNNAQYIVIYAIDYIDPVMQTVEFRVWH</sequence>
<protein>
    <recommendedName>
        <fullName evidence="4">Secreted protein</fullName>
    </recommendedName>
</protein>
<dbReference type="AlphaFoldDB" id="A0A927MD35"/>
<keyword evidence="1" id="KW-0732">Signal</keyword>
<accession>A0A927MD35</accession>
<dbReference type="EMBL" id="JADBEB010000001">
    <property type="protein sequence ID" value="MBE1489533.1"/>
    <property type="molecule type" value="Genomic_DNA"/>
</dbReference>
<comment type="caution">
    <text evidence="2">The sequence shown here is derived from an EMBL/GenBank/DDBJ whole genome shotgun (WGS) entry which is preliminary data.</text>
</comment>
<evidence type="ECO:0000256" key="1">
    <source>
        <dbReference type="SAM" id="SignalP"/>
    </source>
</evidence>